<keyword evidence="3" id="KW-0238">DNA-binding</keyword>
<feature type="domain" description="Xylanolytic transcriptional activator regulatory" evidence="7">
    <location>
        <begin position="559"/>
        <end position="633"/>
    </location>
</feature>
<dbReference type="GO" id="GO:0043565">
    <property type="term" value="F:sequence-specific DNA binding"/>
    <property type="evidence" value="ECO:0007669"/>
    <property type="project" value="TreeGrafter"/>
</dbReference>
<dbReference type="PANTHER" id="PTHR47540">
    <property type="entry name" value="THIAMINE REPRESSIBLE GENES REGULATORY PROTEIN THI5"/>
    <property type="match status" value="1"/>
</dbReference>
<reference evidence="8 9" key="1">
    <citation type="journal article" date="2016" name="Environ. Microbiol.">
        <title>Effector profiles distinguish formae speciales of Fusarium oxysporum.</title>
        <authorList>
            <person name="van Dam P."/>
            <person name="Fokkens L."/>
            <person name="Schmidt S.M."/>
            <person name="Linmans J.H."/>
            <person name="Kistler H.C."/>
            <person name="Ma L.J."/>
            <person name="Rep M."/>
        </authorList>
    </citation>
    <scope>NUCLEOTIDE SEQUENCE [LARGE SCALE GENOMIC DNA]</scope>
    <source>
        <strain evidence="8 9">Forc016</strain>
    </source>
</reference>
<dbReference type="GO" id="GO:0006351">
    <property type="term" value="P:DNA-templated transcription"/>
    <property type="evidence" value="ECO:0007669"/>
    <property type="project" value="InterPro"/>
</dbReference>
<protein>
    <recommendedName>
        <fullName evidence="7">Xylanolytic transcriptional activator regulatory domain-containing protein</fullName>
    </recommendedName>
</protein>
<dbReference type="InterPro" id="IPR036291">
    <property type="entry name" value="NAD(P)-bd_dom_sf"/>
</dbReference>
<evidence type="ECO:0000256" key="6">
    <source>
        <dbReference type="SAM" id="MobiDB-lite"/>
    </source>
</evidence>
<comment type="caution">
    <text evidence="8">The sequence shown here is derived from an EMBL/GenBank/DDBJ whole genome shotgun (WGS) entry which is preliminary data.</text>
</comment>
<gene>
    <name evidence="8" type="ORF">AU210_005433</name>
</gene>
<dbReference type="CDD" id="cd12148">
    <property type="entry name" value="fungal_TF_MHR"/>
    <property type="match status" value="1"/>
</dbReference>
<dbReference type="Pfam" id="PF04082">
    <property type="entry name" value="Fungal_trans"/>
    <property type="match status" value="1"/>
</dbReference>
<dbReference type="Gene3D" id="3.40.50.720">
    <property type="entry name" value="NAD(P)-binding Rossmann-like Domain"/>
    <property type="match status" value="1"/>
</dbReference>
<dbReference type="SUPFAM" id="SSF51735">
    <property type="entry name" value="NAD(P)-binding Rossmann-fold domains"/>
    <property type="match status" value="1"/>
</dbReference>
<keyword evidence="2" id="KW-0805">Transcription regulation</keyword>
<comment type="subcellular location">
    <subcellularLocation>
        <location evidence="1">Nucleus</location>
    </subcellularLocation>
</comment>
<evidence type="ECO:0000256" key="1">
    <source>
        <dbReference type="ARBA" id="ARBA00004123"/>
    </source>
</evidence>
<dbReference type="PANTHER" id="PTHR47540:SF6">
    <property type="entry name" value="ZN(II)2CYS6 TRANSCRIPTION FACTOR (EUROFUNG)"/>
    <property type="match status" value="1"/>
</dbReference>
<evidence type="ECO:0000313" key="9">
    <source>
        <dbReference type="Proteomes" id="UP000219602"/>
    </source>
</evidence>
<organism evidence="8 9">
    <name type="scientific">Fusarium oxysporum f. sp. radicis-cucumerinum</name>
    <dbReference type="NCBI Taxonomy" id="327505"/>
    <lineage>
        <taxon>Eukaryota</taxon>
        <taxon>Fungi</taxon>
        <taxon>Dikarya</taxon>
        <taxon>Ascomycota</taxon>
        <taxon>Pezizomycotina</taxon>
        <taxon>Sordariomycetes</taxon>
        <taxon>Hypocreomycetidae</taxon>
        <taxon>Hypocreales</taxon>
        <taxon>Nectriaceae</taxon>
        <taxon>Fusarium</taxon>
        <taxon>Fusarium oxysporum species complex</taxon>
    </lineage>
</organism>
<evidence type="ECO:0000256" key="4">
    <source>
        <dbReference type="ARBA" id="ARBA00023163"/>
    </source>
</evidence>
<dbReference type="AlphaFoldDB" id="A0A2H3HXX9"/>
<dbReference type="GO" id="GO:0045944">
    <property type="term" value="P:positive regulation of transcription by RNA polymerase II"/>
    <property type="evidence" value="ECO:0007669"/>
    <property type="project" value="TreeGrafter"/>
</dbReference>
<dbReference type="STRING" id="327505.A0A2H3HXX9"/>
<dbReference type="Proteomes" id="UP000219602">
    <property type="component" value="Chromosome 4"/>
</dbReference>
<dbReference type="EMBL" id="MABQ02000003">
    <property type="protein sequence ID" value="PCD42909.1"/>
    <property type="molecule type" value="Genomic_DNA"/>
</dbReference>
<dbReference type="GO" id="GO:0008270">
    <property type="term" value="F:zinc ion binding"/>
    <property type="evidence" value="ECO:0007669"/>
    <property type="project" value="InterPro"/>
</dbReference>
<proteinExistence type="predicted"/>
<evidence type="ECO:0000256" key="5">
    <source>
        <dbReference type="ARBA" id="ARBA00023242"/>
    </source>
</evidence>
<name>A0A2H3HXX9_FUSOX</name>
<evidence type="ECO:0000256" key="3">
    <source>
        <dbReference type="ARBA" id="ARBA00023125"/>
    </source>
</evidence>
<dbReference type="InterPro" id="IPR007219">
    <property type="entry name" value="XnlR_reg_dom"/>
</dbReference>
<evidence type="ECO:0000256" key="2">
    <source>
        <dbReference type="ARBA" id="ARBA00023015"/>
    </source>
</evidence>
<dbReference type="InterPro" id="IPR051711">
    <property type="entry name" value="Stress_Response_Reg"/>
</dbReference>
<dbReference type="SMART" id="SM00906">
    <property type="entry name" value="Fungal_trans"/>
    <property type="match status" value="1"/>
</dbReference>
<keyword evidence="4" id="KW-0804">Transcription</keyword>
<reference evidence="8 9" key="2">
    <citation type="journal article" date="2017" name="Sci. Rep.">
        <title>A mobile pathogenicity chromosome in Fusarium oxysporum for infection of multiple cucurbit species.</title>
        <authorList>
            <person name="van Dam P."/>
            <person name="Fokkens L."/>
            <person name="Ayukawa Y."/>
            <person name="van der Gragt M."/>
            <person name="Ter Horst A."/>
            <person name="Brankovics B."/>
            <person name="Houterman P.M."/>
            <person name="Arie T."/>
            <person name="Rep M."/>
        </authorList>
    </citation>
    <scope>NUCLEOTIDE SEQUENCE [LARGE SCALE GENOMIC DNA]</scope>
    <source>
        <strain evidence="8 9">Forc016</strain>
    </source>
</reference>
<evidence type="ECO:0000259" key="7">
    <source>
        <dbReference type="SMART" id="SM00906"/>
    </source>
</evidence>
<keyword evidence="5" id="KW-0539">Nucleus</keyword>
<sequence length="924" mass="102342">MSHNILLTGASGYLGGDLLAELASTDLPEYGKLFALIRSSEQADAVKQLGAEPLTLDVYNEDAVREAVLSHEITVVLFLINAVSSASQKLFIKALGELKKKTGSDVHFLHTTGAKMFSSHSGAPTDHKLSDNDPELFAVQKAQRAPLMRFQEALDTNNTIIELSEASQVKSYIFAPCIVYGKGRGFGNPISIQTVAIVQAAKALRRVYRTDAGAPIWPVSHIADNTNLYVQILRTILIGQDPGHGKLGYYLASSGSVPWNDIYNAFGKALAQRGVIDDATVQDADDEILQKMADALNCPKDFVAPQLGGTCTFVAEHGRKIGWKPTREAEDILVTAENEELRAQIHPESPQPRNTDVPWQPAPTSNDHQDAAEEKILEEIDWFAHTRTSDTPIWIGEISDAAFATRFRQFASSSQTPSHIPRTQFASDDDLRLLVTTNPAWPTPPRARLLVQTALKFLRCSYHVVRRSEILSALNTFCLDPSNAGASPIMKSKMWALFALGELRSSKCLSSSKRLPGLAYFAVASDTVRMINERPQLDVIETTLILTLYSLEANRRHSACTLVGSAMRLATVMGLHLNIGDTYLADPELREHRIRVWWSVYILDRLLSSKIGLPLLISDEDISVDLPSNSPALTSEDFGDHSHFLAIVRLAKIAGNISRSLYVRTPQRGTFLQRVARIREELDHWKGELPDQVKADFSRTDETEDHSQSAISRLKVSFNQLFILATRPALLFCFRRQVDEAAAASRENPLPDAAREAAEACVSAARQSCQLLLRSWVNGEFHTFDYSYVQHLFSAAVILAIASTLGQDTSKNDREEFEIVTGFLQQLEENGNPAAMEFYAHIKEIQIVLEAWRSTPCQPNALPISQGLGSTEVFQRAMANPPLEVPVLHNTQLGTQSADGSPLNLSFLDDWIYDNAFQQICWQE</sequence>
<feature type="region of interest" description="Disordered" evidence="6">
    <location>
        <begin position="345"/>
        <end position="367"/>
    </location>
</feature>
<evidence type="ECO:0000313" key="8">
    <source>
        <dbReference type="EMBL" id="PCD42909.1"/>
    </source>
</evidence>
<dbReference type="GO" id="GO:0005634">
    <property type="term" value="C:nucleus"/>
    <property type="evidence" value="ECO:0007669"/>
    <property type="project" value="UniProtKB-SubCell"/>
</dbReference>
<accession>A0A2H3HXX9</accession>